<dbReference type="PANTHER" id="PTHR31140">
    <property type="entry name" value="B3 DOMAIN-CONTAINING TRANSCRIPTION FACTOR ABI3"/>
    <property type="match status" value="1"/>
</dbReference>
<feature type="compositionally biased region" description="Low complexity" evidence="6">
    <location>
        <begin position="24"/>
        <end position="39"/>
    </location>
</feature>
<evidence type="ECO:0000256" key="3">
    <source>
        <dbReference type="ARBA" id="ARBA00023125"/>
    </source>
</evidence>
<proteinExistence type="predicted"/>
<dbReference type="AlphaFoldDB" id="A0A438I402"/>
<evidence type="ECO:0000256" key="5">
    <source>
        <dbReference type="ARBA" id="ARBA00023242"/>
    </source>
</evidence>
<gene>
    <name evidence="8" type="ORF">CK203_038530</name>
</gene>
<dbReference type="SUPFAM" id="SSF101936">
    <property type="entry name" value="DNA-binding pseudobarrel domain"/>
    <property type="match status" value="1"/>
</dbReference>
<name>A0A438I402_VITVI</name>
<dbReference type="Gene3D" id="2.40.330.10">
    <property type="entry name" value="DNA-binding pseudobarrel domain"/>
    <property type="match status" value="1"/>
</dbReference>
<dbReference type="Gramene" id="Vitis07g01259.t01">
    <property type="protein sequence ID" value="Vitis07g01259.t01.CDS"/>
    <property type="gene ID" value="Vitis07g01259"/>
</dbReference>
<evidence type="ECO:0000256" key="2">
    <source>
        <dbReference type="ARBA" id="ARBA00023015"/>
    </source>
</evidence>
<reference evidence="8 9" key="1">
    <citation type="journal article" date="2018" name="PLoS Genet.">
        <title>Population sequencing reveals clonal diversity and ancestral inbreeding in the grapevine cultivar Chardonnay.</title>
        <authorList>
            <person name="Roach M.J."/>
            <person name="Johnson D.L."/>
            <person name="Bohlmann J."/>
            <person name="van Vuuren H.J."/>
            <person name="Jones S.J."/>
            <person name="Pretorius I.S."/>
            <person name="Schmidt S.A."/>
            <person name="Borneman A.R."/>
        </authorList>
    </citation>
    <scope>NUCLEOTIDE SEQUENCE [LARGE SCALE GENOMIC DNA]</scope>
    <source>
        <strain evidence="9">cv. Chardonnay</strain>
        <tissue evidence="8">Leaf</tissue>
    </source>
</reference>
<evidence type="ECO:0000313" key="9">
    <source>
        <dbReference type="Proteomes" id="UP000288805"/>
    </source>
</evidence>
<feature type="compositionally biased region" description="Polar residues" evidence="6">
    <location>
        <begin position="55"/>
        <end position="73"/>
    </location>
</feature>
<dbReference type="InterPro" id="IPR003340">
    <property type="entry name" value="B3_DNA-bd"/>
</dbReference>
<evidence type="ECO:0000259" key="7">
    <source>
        <dbReference type="Pfam" id="PF02362"/>
    </source>
</evidence>
<evidence type="ECO:0000256" key="6">
    <source>
        <dbReference type="SAM" id="MobiDB-lite"/>
    </source>
</evidence>
<dbReference type="GO" id="GO:0003700">
    <property type="term" value="F:DNA-binding transcription factor activity"/>
    <property type="evidence" value="ECO:0007669"/>
    <property type="project" value="InterPro"/>
</dbReference>
<accession>A0A438I402</accession>
<dbReference type="InterPro" id="IPR015300">
    <property type="entry name" value="DNA-bd_pseudobarrel_sf"/>
</dbReference>
<comment type="caution">
    <text evidence="8">The sequence shown here is derived from an EMBL/GenBank/DDBJ whole genome shotgun (WGS) entry which is preliminary data.</text>
</comment>
<evidence type="ECO:0000256" key="4">
    <source>
        <dbReference type="ARBA" id="ARBA00023163"/>
    </source>
</evidence>
<sequence>MSQKRDSSASPSDEEMKKKVKLDASSSNGSASAIGTAANEDSLKPLMESSDKANTDSSSLNIHGQHSQTENMGSPSSSLRKSPSSSREEQSPGLVDGGPSERQLVYMKKLTFSDIYYGRMMIPLECAAVFFPGLKRRIILPVMDSKRQLWDIEASFDELSSCYMLRANWNTFANEHGLRPEDKIFFYQDPKLDYYLIEYEKRGGNGQLPGRVAAEDK</sequence>
<protein>
    <recommendedName>
        <fullName evidence="7">TF-B3 domain-containing protein</fullName>
    </recommendedName>
</protein>
<feature type="region of interest" description="Disordered" evidence="6">
    <location>
        <begin position="1"/>
        <end position="100"/>
    </location>
</feature>
<dbReference type="EMBL" id="QGNW01000145">
    <property type="protein sequence ID" value="RVW91432.1"/>
    <property type="molecule type" value="Genomic_DNA"/>
</dbReference>
<feature type="domain" description="TF-B3" evidence="7">
    <location>
        <begin position="108"/>
        <end position="187"/>
    </location>
</feature>
<dbReference type="Pfam" id="PF02362">
    <property type="entry name" value="B3"/>
    <property type="match status" value="1"/>
</dbReference>
<evidence type="ECO:0000313" key="8">
    <source>
        <dbReference type="EMBL" id="RVW91432.1"/>
    </source>
</evidence>
<keyword evidence="2" id="KW-0805">Transcription regulation</keyword>
<keyword evidence="5" id="KW-0539">Nucleus</keyword>
<organism evidence="8 9">
    <name type="scientific">Vitis vinifera</name>
    <name type="common">Grape</name>
    <dbReference type="NCBI Taxonomy" id="29760"/>
    <lineage>
        <taxon>Eukaryota</taxon>
        <taxon>Viridiplantae</taxon>
        <taxon>Streptophyta</taxon>
        <taxon>Embryophyta</taxon>
        <taxon>Tracheophyta</taxon>
        <taxon>Spermatophyta</taxon>
        <taxon>Magnoliopsida</taxon>
        <taxon>eudicotyledons</taxon>
        <taxon>Gunneridae</taxon>
        <taxon>Pentapetalae</taxon>
        <taxon>rosids</taxon>
        <taxon>Vitales</taxon>
        <taxon>Vitaceae</taxon>
        <taxon>Viteae</taxon>
        <taxon>Vitis</taxon>
    </lineage>
</organism>
<dbReference type="PANTHER" id="PTHR31140:SF139">
    <property type="entry name" value="B3 DOMAIN-CONTAINING PROTEIN OS02G0455900-RELATED"/>
    <property type="match status" value="1"/>
</dbReference>
<evidence type="ECO:0000256" key="1">
    <source>
        <dbReference type="ARBA" id="ARBA00004123"/>
    </source>
</evidence>
<dbReference type="GO" id="GO:0003677">
    <property type="term" value="F:DNA binding"/>
    <property type="evidence" value="ECO:0007669"/>
    <property type="project" value="UniProtKB-KW"/>
</dbReference>
<comment type="subcellular location">
    <subcellularLocation>
        <location evidence="1">Nucleus</location>
    </subcellularLocation>
</comment>
<feature type="compositionally biased region" description="Low complexity" evidence="6">
    <location>
        <begin position="74"/>
        <end position="85"/>
    </location>
</feature>
<dbReference type="Proteomes" id="UP000288805">
    <property type="component" value="Unassembled WGS sequence"/>
</dbReference>
<keyword evidence="4" id="KW-0804">Transcription</keyword>
<dbReference type="GO" id="GO:0005634">
    <property type="term" value="C:nucleus"/>
    <property type="evidence" value="ECO:0007669"/>
    <property type="project" value="UniProtKB-SubCell"/>
</dbReference>
<dbReference type="InterPro" id="IPR044800">
    <property type="entry name" value="LEC2-like"/>
</dbReference>
<keyword evidence="3" id="KW-0238">DNA-binding</keyword>
<dbReference type="CDD" id="cd10017">
    <property type="entry name" value="B3_DNA"/>
    <property type="match status" value="1"/>
</dbReference>